<gene>
    <name evidence="1" type="ORF">NH26_10315</name>
</gene>
<sequence length="102" mass="12288">MSNRKSYNTNVKPIITEIEFYSLMLKSNFGSKLIEIIKGYQDDKKIMKIIYNHSLKMCSNKKNIYYRINSICREIYCDIKNLKTLQEQRQKIYEKTYKVSLL</sequence>
<name>A0A1S1Z0E4_FLAPC</name>
<protein>
    <submittedName>
        <fullName evidence="1">Uncharacterized protein</fullName>
    </submittedName>
</protein>
<comment type="caution">
    <text evidence="1">The sequence shown here is derived from an EMBL/GenBank/DDBJ whole genome shotgun (WGS) entry which is preliminary data.</text>
</comment>
<organism evidence="1 2">
    <name type="scientific">Flammeovirga pacifica</name>
    <dbReference type="NCBI Taxonomy" id="915059"/>
    <lineage>
        <taxon>Bacteria</taxon>
        <taxon>Pseudomonadati</taxon>
        <taxon>Bacteroidota</taxon>
        <taxon>Cytophagia</taxon>
        <taxon>Cytophagales</taxon>
        <taxon>Flammeovirgaceae</taxon>
        <taxon>Flammeovirga</taxon>
    </lineage>
</organism>
<reference evidence="1 2" key="1">
    <citation type="journal article" date="2012" name="Int. J. Syst. Evol. Microbiol.">
        <title>Flammeovirga pacifica sp. nov., isolated from deep-sea sediment.</title>
        <authorList>
            <person name="Xu H."/>
            <person name="Fu Y."/>
            <person name="Yang N."/>
            <person name="Ding Z."/>
            <person name="Lai Q."/>
            <person name="Zeng R."/>
        </authorList>
    </citation>
    <scope>NUCLEOTIDE SEQUENCE [LARGE SCALE GENOMIC DNA]</scope>
    <source>
        <strain evidence="2">DSM 24597 / LMG 26175 / WPAGA1</strain>
    </source>
</reference>
<keyword evidence="2" id="KW-1185">Reference proteome</keyword>
<accession>A0A1S1Z0E4</accession>
<dbReference type="AlphaFoldDB" id="A0A1S1Z0E4"/>
<evidence type="ECO:0000313" key="2">
    <source>
        <dbReference type="Proteomes" id="UP000179797"/>
    </source>
</evidence>
<dbReference type="Proteomes" id="UP000179797">
    <property type="component" value="Unassembled WGS sequence"/>
</dbReference>
<evidence type="ECO:0000313" key="1">
    <source>
        <dbReference type="EMBL" id="OHX66722.1"/>
    </source>
</evidence>
<dbReference type="EMBL" id="JRYR02000001">
    <property type="protein sequence ID" value="OHX66722.1"/>
    <property type="molecule type" value="Genomic_DNA"/>
</dbReference>
<dbReference type="STRING" id="915059.NH26_10315"/>
<proteinExistence type="predicted"/>